<feature type="region of interest" description="Disordered" evidence="7">
    <location>
        <begin position="530"/>
        <end position="589"/>
    </location>
</feature>
<evidence type="ECO:0000256" key="7">
    <source>
        <dbReference type="SAM" id="MobiDB-lite"/>
    </source>
</evidence>
<dbReference type="OrthoDB" id="262547at2759"/>
<protein>
    <recommendedName>
        <fullName evidence="12">Bilirubin oxidase</fullName>
    </recommendedName>
</protein>
<feature type="compositionally biased region" description="Acidic residues" evidence="7">
    <location>
        <begin position="540"/>
        <end position="560"/>
    </location>
</feature>
<dbReference type="Proteomes" id="UP000033483">
    <property type="component" value="Unassembled WGS sequence"/>
</dbReference>
<evidence type="ECO:0000313" key="11">
    <source>
        <dbReference type="Proteomes" id="UP000033483"/>
    </source>
</evidence>
<comment type="similarity">
    <text evidence="1">Belongs to the multicopper oxidase family.</text>
</comment>
<dbReference type="InterPro" id="IPR011706">
    <property type="entry name" value="Cu-oxidase_C"/>
</dbReference>
<sequence length="589" mass="66738">MLALLALLVLAEARDWVSPEFTWLYSQPLAIPPVKQPKWTFNNTIKYYEMNETTFSHQVYPHLPATQMYGYDAMVPGPTYIEQKGVQSVMRLTNGLSVNTSCHLHGSFTRAPWDGWANDRSMPNQHKDYYYPNGQCARTQWYHDHASSISAENVYRGLAGFHILQDDEEEALNLPGPYGTYDLPLALTSQQYDSNGQLVFAQNETDRIPGDVIHVNGVPWPYLQVEPRKYRLRILNAAITRTFKLYFSRDEVSGENVTFSVIASDSGLFGEPQEETEVYISNGERYEVVVDFSAYKGENVTLMNTPGQIGEDFLHTDKVMRFIVSDSATADPSSLPSTLAHPSFPPPKSSVDRSFVFARTHGLWTINGMWWSDVRARVIANPIRGAVETWDLINESDEIHPVHVHLVDFQVISRNGTQRGVEPYETAGLKDTVWLGPGESVQVRAVFGPWPGVYMFHCHNLVHEDHAMLVAFNVTLLGEYGYHDLTFCDPTEEEWAPRWPESQMGTYAMVEQRIRKMVEKQPYYVYETGTASNSTVGSDPDSESDSDSDWDSDSDSDSDDDHSHSSRYSYDSAKSTIRTRPYTRPHSSA</sequence>
<keyword evidence="11" id="KW-1185">Reference proteome</keyword>
<evidence type="ECO:0000259" key="9">
    <source>
        <dbReference type="Pfam" id="PF07732"/>
    </source>
</evidence>
<comment type="caution">
    <text evidence="10">The sequence shown here is derived from an EMBL/GenBank/DDBJ whole genome shotgun (WGS) entry which is preliminary data.</text>
</comment>
<evidence type="ECO:0000256" key="3">
    <source>
        <dbReference type="ARBA" id="ARBA00022729"/>
    </source>
</evidence>
<dbReference type="AlphaFoldDB" id="A0A0F4ZJM5"/>
<keyword evidence="2" id="KW-0479">Metal-binding</keyword>
<evidence type="ECO:0000256" key="2">
    <source>
        <dbReference type="ARBA" id="ARBA00022723"/>
    </source>
</evidence>
<feature type="domain" description="Plastocyanin-like" evidence="8">
    <location>
        <begin position="356"/>
        <end position="474"/>
    </location>
</feature>
<dbReference type="SUPFAM" id="SSF49503">
    <property type="entry name" value="Cupredoxins"/>
    <property type="match status" value="3"/>
</dbReference>
<evidence type="ECO:0000259" key="8">
    <source>
        <dbReference type="Pfam" id="PF07731"/>
    </source>
</evidence>
<feature type="domain" description="Plastocyanin-like" evidence="9">
    <location>
        <begin position="65"/>
        <end position="168"/>
    </location>
</feature>
<keyword evidence="3" id="KW-0732">Signal</keyword>
<keyword evidence="6" id="KW-0325">Glycoprotein</keyword>
<evidence type="ECO:0000256" key="4">
    <source>
        <dbReference type="ARBA" id="ARBA00023002"/>
    </source>
</evidence>
<proteinExistence type="inferred from homology"/>
<dbReference type="InterPro" id="IPR045087">
    <property type="entry name" value="Cu-oxidase_fam"/>
</dbReference>
<dbReference type="GO" id="GO:0005507">
    <property type="term" value="F:copper ion binding"/>
    <property type="evidence" value="ECO:0007669"/>
    <property type="project" value="InterPro"/>
</dbReference>
<organism evidence="10 11">
    <name type="scientific">Thielaviopsis punctulata</name>
    <dbReference type="NCBI Taxonomy" id="72032"/>
    <lineage>
        <taxon>Eukaryota</taxon>
        <taxon>Fungi</taxon>
        <taxon>Dikarya</taxon>
        <taxon>Ascomycota</taxon>
        <taxon>Pezizomycotina</taxon>
        <taxon>Sordariomycetes</taxon>
        <taxon>Hypocreomycetidae</taxon>
        <taxon>Microascales</taxon>
        <taxon>Ceratocystidaceae</taxon>
        <taxon>Thielaviopsis</taxon>
    </lineage>
</organism>
<dbReference type="Pfam" id="PF07731">
    <property type="entry name" value="Cu-oxidase_2"/>
    <property type="match status" value="1"/>
</dbReference>
<dbReference type="InterPro" id="IPR011707">
    <property type="entry name" value="Cu-oxidase-like_N"/>
</dbReference>
<dbReference type="PROSITE" id="PS00080">
    <property type="entry name" value="MULTICOPPER_OXIDASE2"/>
    <property type="match status" value="1"/>
</dbReference>
<reference evidence="10 11" key="1">
    <citation type="submission" date="2015-03" db="EMBL/GenBank/DDBJ databases">
        <authorList>
            <person name="Radwan O."/>
            <person name="Al-Naeli F.A."/>
            <person name="Rendon G.A."/>
            <person name="Fields C."/>
        </authorList>
    </citation>
    <scope>NUCLEOTIDE SEQUENCE [LARGE SCALE GENOMIC DNA]</scope>
    <source>
        <strain evidence="10">CR-DP1</strain>
    </source>
</reference>
<dbReference type="InterPro" id="IPR002355">
    <property type="entry name" value="Cu_oxidase_Cu_BS"/>
</dbReference>
<evidence type="ECO:0000256" key="6">
    <source>
        <dbReference type="ARBA" id="ARBA00023180"/>
    </source>
</evidence>
<accession>A0A0F4ZJM5</accession>
<keyword evidence="5" id="KW-0186">Copper</keyword>
<evidence type="ECO:0008006" key="12">
    <source>
        <dbReference type="Google" id="ProtNLM"/>
    </source>
</evidence>
<name>A0A0F4ZJM5_9PEZI</name>
<evidence type="ECO:0000256" key="5">
    <source>
        <dbReference type="ARBA" id="ARBA00023008"/>
    </source>
</evidence>
<dbReference type="CDD" id="cd13889">
    <property type="entry name" value="CuRO_3_BOD"/>
    <property type="match status" value="1"/>
</dbReference>
<keyword evidence="4" id="KW-0560">Oxidoreductase</keyword>
<dbReference type="Gene3D" id="2.60.40.420">
    <property type="entry name" value="Cupredoxins - blue copper proteins"/>
    <property type="match status" value="3"/>
</dbReference>
<dbReference type="InterPro" id="IPR008972">
    <property type="entry name" value="Cupredoxin"/>
</dbReference>
<dbReference type="EMBL" id="LAEV01000390">
    <property type="protein sequence ID" value="KKA30415.1"/>
    <property type="molecule type" value="Genomic_DNA"/>
</dbReference>
<dbReference type="Pfam" id="PF07732">
    <property type="entry name" value="Cu-oxidase_3"/>
    <property type="match status" value="1"/>
</dbReference>
<gene>
    <name evidence="10" type="ORF">TD95_004581</name>
</gene>
<dbReference type="GO" id="GO:0016491">
    <property type="term" value="F:oxidoreductase activity"/>
    <property type="evidence" value="ECO:0007669"/>
    <property type="project" value="UniProtKB-KW"/>
</dbReference>
<evidence type="ECO:0000313" key="10">
    <source>
        <dbReference type="EMBL" id="KKA30415.1"/>
    </source>
</evidence>
<evidence type="ECO:0000256" key="1">
    <source>
        <dbReference type="ARBA" id="ARBA00010609"/>
    </source>
</evidence>
<dbReference type="PANTHER" id="PTHR48267:SF1">
    <property type="entry name" value="BILIRUBIN OXIDASE"/>
    <property type="match status" value="1"/>
</dbReference>
<dbReference type="PANTHER" id="PTHR48267">
    <property type="entry name" value="CUPREDOXIN SUPERFAMILY PROTEIN"/>
    <property type="match status" value="1"/>
</dbReference>